<sequence>MRFHDRMMAESDVLFAVVLFAAAGQRAVDRIIAPFPDRGSAVAFARDNGLHCFSIGPMAFAVPTTVPPPATTVPPPASTVSAVVSPAGNNRGGQVRA</sequence>
<proteinExistence type="predicted"/>
<dbReference type="AlphaFoldDB" id="Q2JFV5"/>
<accession>Q2JFV5</accession>
<evidence type="ECO:0000313" key="3">
    <source>
        <dbReference type="Proteomes" id="UP000001937"/>
    </source>
</evidence>
<keyword evidence="3" id="KW-1185">Reference proteome</keyword>
<dbReference type="KEGG" id="fra:Francci3_0451"/>
<feature type="region of interest" description="Disordered" evidence="1">
    <location>
        <begin position="72"/>
        <end position="97"/>
    </location>
</feature>
<dbReference type="HOGENOM" id="CLU_188305_0_0_11"/>
<dbReference type="Proteomes" id="UP000001937">
    <property type="component" value="Chromosome"/>
</dbReference>
<name>Q2JFV5_FRACC</name>
<gene>
    <name evidence="2" type="ordered locus">Francci3_0451</name>
</gene>
<evidence type="ECO:0000313" key="2">
    <source>
        <dbReference type="EMBL" id="ABD09837.1"/>
    </source>
</evidence>
<dbReference type="STRING" id="106370.Francci3_0451"/>
<dbReference type="EMBL" id="CP000249">
    <property type="protein sequence ID" value="ABD09837.1"/>
    <property type="molecule type" value="Genomic_DNA"/>
</dbReference>
<reference evidence="2 3" key="1">
    <citation type="journal article" date="2007" name="Genome Res.">
        <title>Genome characteristics of facultatively symbiotic Frankia sp. strains reflect host range and host plant biogeography.</title>
        <authorList>
            <person name="Normand P."/>
            <person name="Lapierre P."/>
            <person name="Tisa L.S."/>
            <person name="Gogarten J.P."/>
            <person name="Alloisio N."/>
            <person name="Bagnarol E."/>
            <person name="Bassi C.A."/>
            <person name="Berry A.M."/>
            <person name="Bickhart D.M."/>
            <person name="Choisne N."/>
            <person name="Couloux A."/>
            <person name="Cournoyer B."/>
            <person name="Cruveiller S."/>
            <person name="Daubin V."/>
            <person name="Demange N."/>
            <person name="Francino M.P."/>
            <person name="Goltsman E."/>
            <person name="Huang Y."/>
            <person name="Kopp O.R."/>
            <person name="Labarre L."/>
            <person name="Lapidus A."/>
            <person name="Lavire C."/>
            <person name="Marechal J."/>
            <person name="Martinez M."/>
            <person name="Mastronunzio J.E."/>
            <person name="Mullin B.C."/>
            <person name="Niemann J."/>
            <person name="Pujic P."/>
            <person name="Rawnsley T."/>
            <person name="Rouy Z."/>
            <person name="Schenowitz C."/>
            <person name="Sellstedt A."/>
            <person name="Tavares F."/>
            <person name="Tomkins J.P."/>
            <person name="Vallenet D."/>
            <person name="Valverde C."/>
            <person name="Wall L.G."/>
            <person name="Wang Y."/>
            <person name="Medigue C."/>
            <person name="Benson D.R."/>
        </authorList>
    </citation>
    <scope>NUCLEOTIDE SEQUENCE [LARGE SCALE GENOMIC DNA]</scope>
    <source>
        <strain evidence="3">DSM 45818 / CECT 9043 / CcI3</strain>
    </source>
</reference>
<feature type="compositionally biased region" description="Low complexity" evidence="1">
    <location>
        <begin position="78"/>
        <end position="87"/>
    </location>
</feature>
<evidence type="ECO:0000256" key="1">
    <source>
        <dbReference type="SAM" id="MobiDB-lite"/>
    </source>
</evidence>
<protein>
    <submittedName>
        <fullName evidence="2">Uncharacterized protein</fullName>
    </submittedName>
</protein>
<organism evidence="2 3">
    <name type="scientific">Frankia casuarinae (strain DSM 45818 / CECT 9043 / HFP020203 / CcI3)</name>
    <dbReference type="NCBI Taxonomy" id="106370"/>
    <lineage>
        <taxon>Bacteria</taxon>
        <taxon>Bacillati</taxon>
        <taxon>Actinomycetota</taxon>
        <taxon>Actinomycetes</taxon>
        <taxon>Frankiales</taxon>
        <taxon>Frankiaceae</taxon>
        <taxon>Frankia</taxon>
    </lineage>
</organism>